<dbReference type="AlphaFoldDB" id="A0A366LR66"/>
<dbReference type="OrthoDB" id="3543996at2"/>
<name>A0A366LR66_9ACTN</name>
<sequence length="69" mass="7421">MSALDPFCQARSLRPGGEESGVVADDMICHALSRREAPAEPDDPAVRLLQALIDDVDQRRSSVSITPST</sequence>
<dbReference type="Proteomes" id="UP000253303">
    <property type="component" value="Unassembled WGS sequence"/>
</dbReference>
<keyword evidence="2" id="KW-1185">Reference proteome</keyword>
<gene>
    <name evidence="1" type="ORF">DP939_29460</name>
</gene>
<accession>A0A366LR66</accession>
<organism evidence="1 2">
    <name type="scientific">Spongiactinospora rosea</name>
    <dbReference type="NCBI Taxonomy" id="2248750"/>
    <lineage>
        <taxon>Bacteria</taxon>
        <taxon>Bacillati</taxon>
        <taxon>Actinomycetota</taxon>
        <taxon>Actinomycetes</taxon>
        <taxon>Streptosporangiales</taxon>
        <taxon>Streptosporangiaceae</taxon>
        <taxon>Spongiactinospora</taxon>
    </lineage>
</organism>
<dbReference type="EMBL" id="QMEY01000016">
    <property type="protein sequence ID" value="RBQ16455.1"/>
    <property type="molecule type" value="Genomic_DNA"/>
</dbReference>
<evidence type="ECO:0000313" key="2">
    <source>
        <dbReference type="Proteomes" id="UP000253303"/>
    </source>
</evidence>
<reference evidence="1 2" key="1">
    <citation type="submission" date="2018-06" db="EMBL/GenBank/DDBJ databases">
        <title>Sphaerisporangium craniellae sp. nov., isolated from a marine sponge in the South China Sea.</title>
        <authorList>
            <person name="Li L."/>
        </authorList>
    </citation>
    <scope>NUCLEOTIDE SEQUENCE [LARGE SCALE GENOMIC DNA]</scope>
    <source>
        <strain evidence="1 2">LHW63015</strain>
    </source>
</reference>
<comment type="caution">
    <text evidence="1">The sequence shown here is derived from an EMBL/GenBank/DDBJ whole genome shotgun (WGS) entry which is preliminary data.</text>
</comment>
<evidence type="ECO:0000313" key="1">
    <source>
        <dbReference type="EMBL" id="RBQ16455.1"/>
    </source>
</evidence>
<dbReference type="RefSeq" id="WP_113984082.1">
    <property type="nucleotide sequence ID" value="NZ_QMEY01000016.1"/>
</dbReference>
<proteinExistence type="predicted"/>
<protein>
    <submittedName>
        <fullName evidence="1">Uncharacterized protein</fullName>
    </submittedName>
</protein>